<sequence>MRRQSFRLAIPSWSIFSEVSNKHPQDRYGQSWGSDDGGKSGDSISVIPGRTREYSLLTKCIAEFLGDFTFVFIGKYADCKRINTYGCDSPLSG</sequence>
<evidence type="ECO:0000313" key="2">
    <source>
        <dbReference type="Proteomes" id="UP000095283"/>
    </source>
</evidence>
<evidence type="ECO:0000256" key="1">
    <source>
        <dbReference type="SAM" id="MobiDB-lite"/>
    </source>
</evidence>
<reference evidence="3" key="1">
    <citation type="submission" date="2016-11" db="UniProtKB">
        <authorList>
            <consortium name="WormBaseParasite"/>
        </authorList>
    </citation>
    <scope>IDENTIFICATION</scope>
</reference>
<dbReference type="WBParaSite" id="Hba_19286">
    <property type="protein sequence ID" value="Hba_19286"/>
    <property type="gene ID" value="Hba_19286"/>
</dbReference>
<evidence type="ECO:0000313" key="3">
    <source>
        <dbReference type="WBParaSite" id="Hba_19286"/>
    </source>
</evidence>
<feature type="region of interest" description="Disordered" evidence="1">
    <location>
        <begin position="21"/>
        <end position="43"/>
    </location>
</feature>
<dbReference type="AlphaFoldDB" id="A0A1I7XP27"/>
<accession>A0A1I7XP27</accession>
<dbReference type="Proteomes" id="UP000095283">
    <property type="component" value="Unplaced"/>
</dbReference>
<keyword evidence="2" id="KW-1185">Reference proteome</keyword>
<organism evidence="2 3">
    <name type="scientific">Heterorhabditis bacteriophora</name>
    <name type="common">Entomopathogenic nematode worm</name>
    <dbReference type="NCBI Taxonomy" id="37862"/>
    <lineage>
        <taxon>Eukaryota</taxon>
        <taxon>Metazoa</taxon>
        <taxon>Ecdysozoa</taxon>
        <taxon>Nematoda</taxon>
        <taxon>Chromadorea</taxon>
        <taxon>Rhabditida</taxon>
        <taxon>Rhabditina</taxon>
        <taxon>Rhabditomorpha</taxon>
        <taxon>Strongyloidea</taxon>
        <taxon>Heterorhabditidae</taxon>
        <taxon>Heterorhabditis</taxon>
    </lineage>
</organism>
<name>A0A1I7XP27_HETBA</name>
<protein>
    <submittedName>
        <fullName evidence="3">Secreted protein</fullName>
    </submittedName>
</protein>
<proteinExistence type="predicted"/>